<reference evidence="3" key="2">
    <citation type="submission" date="2016-05" db="EMBL/GenBank/DDBJ databases">
        <authorList>
            <person name="Lavstsen T."/>
            <person name="Jespersen J.S."/>
        </authorList>
    </citation>
    <scope>NUCLEOTIDE SEQUENCE [LARGE SCALE GENOMIC DNA]</scope>
</reference>
<dbReference type="EMBL" id="FLRE01000014">
    <property type="protein sequence ID" value="SBT31303.1"/>
    <property type="molecule type" value="Genomic_DNA"/>
</dbReference>
<reference evidence="4 5" key="1">
    <citation type="submission" date="2016-05" db="EMBL/GenBank/DDBJ databases">
        <authorList>
            <person name="Naeem Raeece"/>
        </authorList>
    </citation>
    <scope>NUCLEOTIDE SEQUENCE [LARGE SCALE GENOMIC DNA]</scope>
</reference>
<organism evidence="3 4">
    <name type="scientific">Plasmodium ovale wallikeri</name>
    <dbReference type="NCBI Taxonomy" id="864142"/>
    <lineage>
        <taxon>Eukaryota</taxon>
        <taxon>Sar</taxon>
        <taxon>Alveolata</taxon>
        <taxon>Apicomplexa</taxon>
        <taxon>Aconoidasida</taxon>
        <taxon>Haemosporida</taxon>
        <taxon>Plasmodiidae</taxon>
        <taxon>Plasmodium</taxon>
        <taxon>Plasmodium (Plasmodium)</taxon>
    </lineage>
</organism>
<protein>
    <submittedName>
        <fullName evidence="3">Uncharacterized protein</fullName>
    </submittedName>
</protein>
<dbReference type="Proteomes" id="UP000078555">
    <property type="component" value="Unassembled WGS sequence"/>
</dbReference>
<evidence type="ECO:0000313" key="2">
    <source>
        <dbReference type="EMBL" id="SBT30668.1"/>
    </source>
</evidence>
<accession>A0A1A8YID5</accession>
<proteinExistence type="predicted"/>
<feature type="compositionally biased region" description="Basic and acidic residues" evidence="1">
    <location>
        <begin position="20"/>
        <end position="42"/>
    </location>
</feature>
<dbReference type="AlphaFoldDB" id="A0A1A8YID5"/>
<dbReference type="Proteomes" id="UP000078550">
    <property type="component" value="Unassembled WGS sequence"/>
</dbReference>
<gene>
    <name evidence="2" type="ORF">POVWA1_003260</name>
    <name evidence="3" type="ORF">POVWA2_003450</name>
</gene>
<dbReference type="EMBL" id="FLRD01000008">
    <property type="protein sequence ID" value="SBT30668.1"/>
    <property type="molecule type" value="Genomic_DNA"/>
</dbReference>
<evidence type="ECO:0000313" key="5">
    <source>
        <dbReference type="Proteomes" id="UP000078555"/>
    </source>
</evidence>
<evidence type="ECO:0000313" key="3">
    <source>
        <dbReference type="EMBL" id="SBT31303.1"/>
    </source>
</evidence>
<keyword evidence="5" id="KW-1185">Reference proteome</keyword>
<sequence>MLNEESDPFSSEKYYMVTHFGKDVPRGGKKDVPRGGKKDVPRGGKNNTCLRHTREGLFKSPFVPPIGYHSKEALHKRALSKC</sequence>
<evidence type="ECO:0000313" key="4">
    <source>
        <dbReference type="Proteomes" id="UP000078550"/>
    </source>
</evidence>
<feature type="region of interest" description="Disordered" evidence="1">
    <location>
        <begin position="20"/>
        <end position="49"/>
    </location>
</feature>
<evidence type="ECO:0000256" key="1">
    <source>
        <dbReference type="SAM" id="MobiDB-lite"/>
    </source>
</evidence>
<name>A0A1A8YID5_PLAOA</name>